<evidence type="ECO:0000313" key="3">
    <source>
        <dbReference type="Proteomes" id="UP000735302"/>
    </source>
</evidence>
<evidence type="ECO:0000256" key="1">
    <source>
        <dbReference type="SAM" id="MobiDB-lite"/>
    </source>
</evidence>
<name>A0AAV4CFG7_9GAST</name>
<proteinExistence type="predicted"/>
<accession>A0AAV4CFG7</accession>
<reference evidence="2 3" key="1">
    <citation type="journal article" date="2021" name="Elife">
        <title>Chloroplast acquisition without the gene transfer in kleptoplastic sea slugs, Plakobranchus ocellatus.</title>
        <authorList>
            <person name="Maeda T."/>
            <person name="Takahashi S."/>
            <person name="Yoshida T."/>
            <person name="Shimamura S."/>
            <person name="Takaki Y."/>
            <person name="Nagai Y."/>
            <person name="Toyoda A."/>
            <person name="Suzuki Y."/>
            <person name="Arimoto A."/>
            <person name="Ishii H."/>
            <person name="Satoh N."/>
            <person name="Nishiyama T."/>
            <person name="Hasebe M."/>
            <person name="Maruyama T."/>
            <person name="Minagawa J."/>
            <person name="Obokata J."/>
            <person name="Shigenobu S."/>
        </authorList>
    </citation>
    <scope>NUCLEOTIDE SEQUENCE [LARGE SCALE GENOMIC DNA]</scope>
</reference>
<evidence type="ECO:0000313" key="2">
    <source>
        <dbReference type="EMBL" id="GFO30121.1"/>
    </source>
</evidence>
<sequence>MANQPQRSGKVPQNARTLQKTQQNVSANFKVLILCSKPDLNKDRGMKTRVKNKKAFYSIPNRHDLKTNEMTVLKQQPARLAFTLLYLNIQHQIDASSFW</sequence>
<comment type="caution">
    <text evidence="2">The sequence shown here is derived from an EMBL/GenBank/DDBJ whole genome shotgun (WGS) entry which is preliminary data.</text>
</comment>
<organism evidence="2 3">
    <name type="scientific">Plakobranchus ocellatus</name>
    <dbReference type="NCBI Taxonomy" id="259542"/>
    <lineage>
        <taxon>Eukaryota</taxon>
        <taxon>Metazoa</taxon>
        <taxon>Spiralia</taxon>
        <taxon>Lophotrochozoa</taxon>
        <taxon>Mollusca</taxon>
        <taxon>Gastropoda</taxon>
        <taxon>Heterobranchia</taxon>
        <taxon>Euthyneura</taxon>
        <taxon>Panpulmonata</taxon>
        <taxon>Sacoglossa</taxon>
        <taxon>Placobranchoidea</taxon>
        <taxon>Plakobranchidae</taxon>
        <taxon>Plakobranchus</taxon>
    </lineage>
</organism>
<keyword evidence="3" id="KW-1185">Reference proteome</keyword>
<protein>
    <submittedName>
        <fullName evidence="2">Uncharacterized protein</fullName>
    </submittedName>
</protein>
<dbReference type="Proteomes" id="UP000735302">
    <property type="component" value="Unassembled WGS sequence"/>
</dbReference>
<feature type="region of interest" description="Disordered" evidence="1">
    <location>
        <begin position="1"/>
        <end position="22"/>
    </location>
</feature>
<gene>
    <name evidence="2" type="ORF">PoB_005662600</name>
</gene>
<dbReference type="AlphaFoldDB" id="A0AAV4CFG7"/>
<dbReference type="EMBL" id="BLXT01006225">
    <property type="protein sequence ID" value="GFO30121.1"/>
    <property type="molecule type" value="Genomic_DNA"/>
</dbReference>